<gene>
    <name evidence="3" type="ORF">GL50803_0021803</name>
</gene>
<feature type="region of interest" description="Disordered" evidence="2">
    <location>
        <begin position="176"/>
        <end position="219"/>
    </location>
</feature>
<sequence length="546" mass="61832">MPAKSRASGGASGHHESGAYYAGLYLCAIEYIDSLTRSMEMRRQAFLTPNIINEHPFPQDADVAGKTREEMKIWYSRLVAEPGLKRDVAHGSYSSTMNSLFLKLQAILMSLIRNDEYRYFFMLRVDEKEHQAPGYYYRTPAPMHFLAILARIYETRSQLESNTLFLQYDWRDIPQESEGDNSLEASDNGLDGEKIADRQGPSGETPESNREGAETKPPNVTTTVAVTDLFLTYKRADYGDVLMKVELIRKLSLEEIQNVDKKSIIDWCYRIGAMAANKCDEERRPKPYRSAQELLRDLLLIAFNARRYNSLDHFLHKMGGSMLADIRSAWKREFSDMPDCFSHFVSEEAEELLYHMLANAYMSDMLPYAPIEPSKSRRSSGTVPQVSVIHRRPPPPAEAPGEQRPPRTRGSVSSTPVPKPSAECPPKSSGGDGASDSQSFLGIDVDEEHSSQAVSQPLDNDAGERDALLDEIRTMITYIMNNKKSEHEDIVYSEMVNARDVCGFNKTDDLHAVPVERLRLFSNKLMQVIDKYPDYFIRQYGAPDSV</sequence>
<comment type="caution">
    <text evidence="3">The sequence shown here is derived from an EMBL/GenBank/DDBJ whole genome shotgun (WGS) entry which is preliminary data.</text>
</comment>
<dbReference type="GeneID" id="5701358"/>
<evidence type="ECO:0000313" key="3">
    <source>
        <dbReference type="EMBL" id="KAE8306157.1"/>
    </source>
</evidence>
<evidence type="ECO:0000313" key="4">
    <source>
        <dbReference type="Proteomes" id="UP000001548"/>
    </source>
</evidence>
<dbReference type="EMBL" id="AACB03000001">
    <property type="protein sequence ID" value="KAE8306157.1"/>
    <property type="molecule type" value="Genomic_DNA"/>
</dbReference>
<accession>A8B9B4</accession>
<evidence type="ECO:0000256" key="2">
    <source>
        <dbReference type="SAM" id="MobiDB-lite"/>
    </source>
</evidence>
<proteinExistence type="predicted"/>
<keyword evidence="1" id="KW-0103">Bromodomain</keyword>
<dbReference type="Proteomes" id="UP000001548">
    <property type="component" value="Unassembled WGS sequence"/>
</dbReference>
<evidence type="ECO:0000256" key="1">
    <source>
        <dbReference type="ARBA" id="ARBA00023117"/>
    </source>
</evidence>
<organism evidence="3 4">
    <name type="scientific">Giardia intestinalis (strain ATCC 50803 / WB clone C6)</name>
    <name type="common">Giardia lamblia</name>
    <dbReference type="NCBI Taxonomy" id="184922"/>
    <lineage>
        <taxon>Eukaryota</taxon>
        <taxon>Metamonada</taxon>
        <taxon>Diplomonadida</taxon>
        <taxon>Hexamitidae</taxon>
        <taxon>Giardiinae</taxon>
        <taxon>Giardia</taxon>
    </lineage>
</organism>
<dbReference type="AlphaFoldDB" id="A8B9B4"/>
<dbReference type="HOGENOM" id="CLU_499180_0_0_1"/>
<dbReference type="SUPFAM" id="SSF47370">
    <property type="entry name" value="Bromodomain"/>
    <property type="match status" value="2"/>
</dbReference>
<reference evidence="3 4" key="1">
    <citation type="journal article" date="2007" name="Science">
        <title>Genomic minimalism in the early diverging intestinal parasite Giardia lamblia.</title>
        <authorList>
            <person name="Morrison H.G."/>
            <person name="McArthur A.G."/>
            <person name="Gillin F.D."/>
            <person name="Aley S.B."/>
            <person name="Adam R.D."/>
            <person name="Olsen G.J."/>
            <person name="Best A.A."/>
            <person name="Cande W.Z."/>
            <person name="Chen F."/>
            <person name="Cipriano M.J."/>
            <person name="Davids B.J."/>
            <person name="Dawson S.C."/>
            <person name="Elmendorf H.G."/>
            <person name="Hehl A.B."/>
            <person name="Holder M.E."/>
            <person name="Huse S.M."/>
            <person name="Kim U.U."/>
            <person name="Lasek-Nesselquist E."/>
            <person name="Manning G."/>
            <person name="Nigam A."/>
            <person name="Nixon J.E."/>
            <person name="Palm D."/>
            <person name="Passamaneck N.E."/>
            <person name="Prabhu A."/>
            <person name="Reich C.I."/>
            <person name="Reiner D.S."/>
            <person name="Samuelson J."/>
            <person name="Svard S.G."/>
            <person name="Sogin M.L."/>
        </authorList>
    </citation>
    <scope>NUCLEOTIDE SEQUENCE [LARGE SCALE GENOMIC DNA]</scope>
    <source>
        <strain evidence="3 4">WB C6</strain>
    </source>
</reference>
<dbReference type="OMA" id="RNDEYRY"/>
<name>A8B9B4_GIAIC</name>
<dbReference type="RefSeq" id="XP_001708444.1">
    <property type="nucleotide sequence ID" value="XM_001708392.1"/>
</dbReference>
<protein>
    <submittedName>
        <fullName evidence="3">Uncharacterized protein</fullName>
    </submittedName>
</protein>
<dbReference type="KEGG" id="gla:GL50803_0021803"/>
<dbReference type="InterPro" id="IPR036427">
    <property type="entry name" value="Bromodomain-like_sf"/>
</dbReference>
<dbReference type="Gene3D" id="1.20.920.10">
    <property type="entry name" value="Bromodomain-like"/>
    <property type="match status" value="1"/>
</dbReference>
<feature type="region of interest" description="Disordered" evidence="2">
    <location>
        <begin position="372"/>
        <end position="439"/>
    </location>
</feature>
<keyword evidence="4" id="KW-1185">Reference proteome</keyword>
<dbReference type="VEuPathDB" id="GiardiaDB:GL50803_21803"/>